<evidence type="ECO:0000259" key="1">
    <source>
        <dbReference type="PROSITE" id="PS51704"/>
    </source>
</evidence>
<dbReference type="Pfam" id="PF03009">
    <property type="entry name" value="GDPD"/>
    <property type="match status" value="1"/>
</dbReference>
<sequence>MRAPNRNASDYAYFDAPFSAFAHRGGWDENIGEELENSLAAFRHAVDDLGYRYVETDVHATRDGQLLAFHDMRLDRVTDRTGAVGELDWSQVRGARIGGREPIPTLDEVLEALPGALINIDIKEANAIEPLVRTIRRHGAQERVCVASFSPGRLAAFRRAAGPRVATAASLGAVAWSSFVPLLPRFVNAGVQAFQVPVRQKLGPVRIRVLTRNLLRTARARDMRVHVWTIDDPEQMRSLMDAGVDGIVSNRIDELKALCTARDLW</sequence>
<dbReference type="InterPro" id="IPR030395">
    <property type="entry name" value="GP_PDE_dom"/>
</dbReference>
<dbReference type="CDD" id="cd08561">
    <property type="entry name" value="GDPD_cytoplasmic_ScUgpQ2_like"/>
    <property type="match status" value="1"/>
</dbReference>
<dbReference type="GeneID" id="95358639"/>
<dbReference type="Gene3D" id="3.20.20.190">
    <property type="entry name" value="Phosphatidylinositol (PI) phosphodiesterase"/>
    <property type="match status" value="1"/>
</dbReference>
<dbReference type="RefSeq" id="WP_021796254.1">
    <property type="nucleotide sequence ID" value="NZ_ACVN02000027.1"/>
</dbReference>
<keyword evidence="3" id="KW-1185">Reference proteome</keyword>
<proteinExistence type="predicted"/>
<evidence type="ECO:0000313" key="2">
    <source>
        <dbReference type="EMBL" id="ERK62531.1"/>
    </source>
</evidence>
<dbReference type="OrthoDB" id="5241788at2"/>
<dbReference type="Proteomes" id="UP000017052">
    <property type="component" value="Unassembled WGS sequence"/>
</dbReference>
<reference evidence="2" key="1">
    <citation type="submission" date="2013-08" db="EMBL/GenBank/DDBJ databases">
        <authorList>
            <person name="Durkin A.S."/>
            <person name="Haft D.R."/>
            <person name="McCorrison J."/>
            <person name="Torralba M."/>
            <person name="Gillis M."/>
            <person name="Haft D.H."/>
            <person name="Methe B."/>
            <person name="Sutton G."/>
            <person name="Nelson K.E."/>
        </authorList>
    </citation>
    <scope>NUCLEOTIDE SEQUENCE [LARGE SCALE GENOMIC DNA]</scope>
    <source>
        <strain evidence="2">F0233</strain>
    </source>
</reference>
<dbReference type="GO" id="GO:0008081">
    <property type="term" value="F:phosphoric diester hydrolase activity"/>
    <property type="evidence" value="ECO:0007669"/>
    <property type="project" value="InterPro"/>
</dbReference>
<dbReference type="InterPro" id="IPR017946">
    <property type="entry name" value="PLC-like_Pdiesterase_TIM-brl"/>
</dbReference>
<organism evidence="2 3">
    <name type="scientific">Propionibacterium acidifaciens F0233</name>
    <dbReference type="NCBI Taxonomy" id="553198"/>
    <lineage>
        <taxon>Bacteria</taxon>
        <taxon>Bacillati</taxon>
        <taxon>Actinomycetota</taxon>
        <taxon>Actinomycetes</taxon>
        <taxon>Propionibacteriales</taxon>
        <taxon>Propionibacteriaceae</taxon>
        <taxon>Propionibacterium</taxon>
    </lineage>
</organism>
<protein>
    <submittedName>
        <fullName evidence="2">Glycerophosphodiester phosphodiesterase family protein</fullName>
    </submittedName>
</protein>
<dbReference type="SUPFAM" id="SSF51695">
    <property type="entry name" value="PLC-like phosphodiesterases"/>
    <property type="match status" value="1"/>
</dbReference>
<dbReference type="PANTHER" id="PTHR43805">
    <property type="entry name" value="GLYCEROPHOSPHORYL DIESTER PHOSPHODIESTERASE"/>
    <property type="match status" value="1"/>
</dbReference>
<dbReference type="EMBL" id="ACVN02000027">
    <property type="protein sequence ID" value="ERK62531.1"/>
    <property type="molecule type" value="Genomic_DNA"/>
</dbReference>
<dbReference type="AlphaFoldDB" id="U2R128"/>
<dbReference type="PROSITE" id="PS51704">
    <property type="entry name" value="GP_PDE"/>
    <property type="match status" value="1"/>
</dbReference>
<comment type="caution">
    <text evidence="2">The sequence shown here is derived from an EMBL/GenBank/DDBJ whole genome shotgun (WGS) entry which is preliminary data.</text>
</comment>
<gene>
    <name evidence="2" type="ORF">HMPREF0682_1301</name>
</gene>
<dbReference type="GO" id="GO:0006629">
    <property type="term" value="P:lipid metabolic process"/>
    <property type="evidence" value="ECO:0007669"/>
    <property type="project" value="InterPro"/>
</dbReference>
<accession>U2R128</accession>
<evidence type="ECO:0000313" key="3">
    <source>
        <dbReference type="Proteomes" id="UP000017052"/>
    </source>
</evidence>
<name>U2R128_9ACTN</name>
<feature type="domain" description="GP-PDE" evidence="1">
    <location>
        <begin position="18"/>
        <end position="259"/>
    </location>
</feature>
<dbReference type="PANTHER" id="PTHR43805:SF1">
    <property type="entry name" value="GP-PDE DOMAIN-CONTAINING PROTEIN"/>
    <property type="match status" value="1"/>
</dbReference>